<feature type="transmembrane region" description="Helical" evidence="7">
    <location>
        <begin position="378"/>
        <end position="401"/>
    </location>
</feature>
<gene>
    <name evidence="8" type="ORF">UR21_C0004G0023</name>
</gene>
<comment type="subcellular location">
    <subcellularLocation>
        <location evidence="1">Cell membrane</location>
        <topology evidence="1">Multi-pass membrane protein</topology>
    </subcellularLocation>
</comment>
<evidence type="ECO:0000313" key="9">
    <source>
        <dbReference type="Proteomes" id="UP000034803"/>
    </source>
</evidence>
<dbReference type="GO" id="GO:0005886">
    <property type="term" value="C:plasma membrane"/>
    <property type="evidence" value="ECO:0007669"/>
    <property type="project" value="UniProtKB-SubCell"/>
</dbReference>
<evidence type="ECO:0000256" key="6">
    <source>
        <dbReference type="ARBA" id="ARBA00023136"/>
    </source>
</evidence>
<keyword evidence="5 7" id="KW-1133">Transmembrane helix</keyword>
<name>A0A0G0BLF2_9BACT</name>
<feature type="transmembrane region" description="Helical" evidence="7">
    <location>
        <begin position="7"/>
        <end position="27"/>
    </location>
</feature>
<proteinExistence type="inferred from homology"/>
<evidence type="ECO:0000256" key="3">
    <source>
        <dbReference type="ARBA" id="ARBA00022475"/>
    </source>
</evidence>
<dbReference type="Pfam" id="PF13440">
    <property type="entry name" value="Polysacc_synt_3"/>
    <property type="match status" value="1"/>
</dbReference>
<evidence type="ECO:0000256" key="7">
    <source>
        <dbReference type="SAM" id="Phobius"/>
    </source>
</evidence>
<evidence type="ECO:0000256" key="5">
    <source>
        <dbReference type="ARBA" id="ARBA00022989"/>
    </source>
</evidence>
<dbReference type="CDD" id="cd13127">
    <property type="entry name" value="MATE_tuaB_like"/>
    <property type="match status" value="1"/>
</dbReference>
<accession>A0A0G0BLF2</accession>
<feature type="transmembrane region" description="Helical" evidence="7">
    <location>
        <begin position="353"/>
        <end position="372"/>
    </location>
</feature>
<reference evidence="8 9" key="1">
    <citation type="journal article" date="2015" name="Nature">
        <title>rRNA introns, odd ribosomes, and small enigmatic genomes across a large radiation of phyla.</title>
        <authorList>
            <person name="Brown C.T."/>
            <person name="Hug L.A."/>
            <person name="Thomas B.C."/>
            <person name="Sharon I."/>
            <person name="Castelle C.J."/>
            <person name="Singh A."/>
            <person name="Wilkins M.J."/>
            <person name="Williams K.H."/>
            <person name="Banfield J.F."/>
        </authorList>
    </citation>
    <scope>NUCLEOTIDE SEQUENCE [LARGE SCALE GENOMIC DNA]</scope>
</reference>
<feature type="transmembrane region" description="Helical" evidence="7">
    <location>
        <begin position="79"/>
        <end position="102"/>
    </location>
</feature>
<dbReference type="AlphaFoldDB" id="A0A0G0BLF2"/>
<evidence type="ECO:0000313" key="8">
    <source>
        <dbReference type="EMBL" id="KKP31887.1"/>
    </source>
</evidence>
<sequence length="407" mass="45446">MINKTNIIYGLSWMGALRIGAKAFAFIKTLILARILSPLQFGIFGIASLVLGFLEIITETGINVVLIQEKDGLEKHISSSWIVSIIRGIFLSLIIFLLTPLISKFFNNPSAIKILYLTAFVPLIRGFINPAEVKFQKNLNFKKEFIFKGILISVEAITAILLGFLTKSELSLICGLIAGALVEVFISLFFISPKPKLIFHLESFKFVIKKGIWITFAGVFNYIFQHGDDLVVGKVLGVYPLGLYQQAYRISSLPVSEMGEIFSKVTFPYYSKYKKDLKNLRSVFLKTFLGTFALVIPFGILIFLFPYQTVNILLGKNWLDTVGVLQILAIFGILKALTNSVFPLFLGIGKQNWITWITLVGILGLGLTIFPLTNKFGIRGTAVSTIIGTIVTIPMSMYWTIKILKQT</sequence>
<feature type="transmembrane region" description="Helical" evidence="7">
    <location>
        <begin position="114"/>
        <end position="133"/>
    </location>
</feature>
<keyword evidence="6 7" id="KW-0472">Membrane</keyword>
<evidence type="ECO:0000256" key="4">
    <source>
        <dbReference type="ARBA" id="ARBA00022692"/>
    </source>
</evidence>
<comment type="similarity">
    <text evidence="2">Belongs to the polysaccharide synthase family.</text>
</comment>
<keyword evidence="4 7" id="KW-0812">Transmembrane</keyword>
<evidence type="ECO:0000256" key="2">
    <source>
        <dbReference type="ARBA" id="ARBA00007430"/>
    </source>
</evidence>
<dbReference type="Proteomes" id="UP000034803">
    <property type="component" value="Unassembled WGS sequence"/>
</dbReference>
<keyword evidence="3" id="KW-1003">Cell membrane</keyword>
<feature type="transmembrane region" description="Helical" evidence="7">
    <location>
        <begin position="39"/>
        <end position="67"/>
    </location>
</feature>
<feature type="transmembrane region" description="Helical" evidence="7">
    <location>
        <begin position="170"/>
        <end position="191"/>
    </location>
</feature>
<dbReference type="EMBL" id="LBOI01000004">
    <property type="protein sequence ID" value="KKP31887.1"/>
    <property type="molecule type" value="Genomic_DNA"/>
</dbReference>
<dbReference type="InterPro" id="IPR050833">
    <property type="entry name" value="Poly_Biosynth_Transport"/>
</dbReference>
<feature type="transmembrane region" description="Helical" evidence="7">
    <location>
        <begin position="325"/>
        <end position="346"/>
    </location>
</feature>
<feature type="transmembrane region" description="Helical" evidence="7">
    <location>
        <begin position="145"/>
        <end position="164"/>
    </location>
</feature>
<organism evidence="8 9">
    <name type="scientific">Candidatus Woesebacteria bacterium GW2011_GWC2_31_9</name>
    <dbReference type="NCBI Taxonomy" id="1618586"/>
    <lineage>
        <taxon>Bacteria</taxon>
        <taxon>Candidatus Woeseibacteriota</taxon>
    </lineage>
</organism>
<feature type="transmembrane region" description="Helical" evidence="7">
    <location>
        <begin position="283"/>
        <end position="305"/>
    </location>
</feature>
<dbReference type="PANTHER" id="PTHR30250">
    <property type="entry name" value="PST FAMILY PREDICTED COLANIC ACID TRANSPORTER"/>
    <property type="match status" value="1"/>
</dbReference>
<dbReference type="PANTHER" id="PTHR30250:SF10">
    <property type="entry name" value="LIPOPOLYSACCHARIDE BIOSYNTHESIS PROTEIN WZXC"/>
    <property type="match status" value="1"/>
</dbReference>
<comment type="caution">
    <text evidence="8">The sequence shown here is derived from an EMBL/GenBank/DDBJ whole genome shotgun (WGS) entry which is preliminary data.</text>
</comment>
<protein>
    <submittedName>
        <fullName evidence="8">Membrane protein involved in the export of O-antigen and teichoic acid</fullName>
    </submittedName>
</protein>
<evidence type="ECO:0000256" key="1">
    <source>
        <dbReference type="ARBA" id="ARBA00004651"/>
    </source>
</evidence>